<sequence>MAVMHMNYMSKTIGMHQSFVVILPEDTTYFDTSKTPKRLKSLLLLHGLSSDATSYLRYTSIERYANEHQLAVIMPNAAHSFYTNMKHGHRYYDYVLEVWDYVHQILPLSGAREDHLIAGHSMGGYGALKFALTQSERFAKVAPLSAVYDVHLLKHYEWYDFSFDDVVDVDDEDAFKTFSPYHLVEAALKEGRDIPELFIMCGTEDELYQDHIRFTQFLTEKQIPYTFLASEGKHDYAYWDKAIQIVIERLTS</sequence>
<dbReference type="PANTHER" id="PTHR48098:SF1">
    <property type="entry name" value="DIACYLGLYCEROL ACYLTRANSFERASE_MYCOLYLTRANSFERASE AG85A"/>
    <property type="match status" value="1"/>
</dbReference>
<organism evidence="1 2">
    <name type="scientific">Staphylococcus felis</name>
    <dbReference type="NCBI Taxonomy" id="46127"/>
    <lineage>
        <taxon>Bacteria</taxon>
        <taxon>Bacillati</taxon>
        <taxon>Bacillota</taxon>
        <taxon>Bacilli</taxon>
        <taxon>Bacillales</taxon>
        <taxon>Staphylococcaceae</taxon>
        <taxon>Staphylococcus</taxon>
    </lineage>
</organism>
<protein>
    <submittedName>
        <fullName evidence="1">Esterase family protein</fullName>
    </submittedName>
</protein>
<proteinExistence type="predicted"/>
<dbReference type="PANTHER" id="PTHR48098">
    <property type="entry name" value="ENTEROCHELIN ESTERASE-RELATED"/>
    <property type="match status" value="1"/>
</dbReference>
<dbReference type="RefSeq" id="WP_115890474.1">
    <property type="nucleotide sequence ID" value="NZ_CAJUZQ010000038.1"/>
</dbReference>
<dbReference type="AlphaFoldDB" id="A0A3E0ISH5"/>
<dbReference type="GO" id="GO:0016747">
    <property type="term" value="F:acyltransferase activity, transferring groups other than amino-acyl groups"/>
    <property type="evidence" value="ECO:0007669"/>
    <property type="project" value="TreeGrafter"/>
</dbReference>
<reference evidence="1 2" key="1">
    <citation type="journal article" date="2018" name="Vet. Microbiol.">
        <title>Characterisation of Staphylococcus felis isolated from cats using whole genome sequencing.</title>
        <authorList>
            <person name="Worthing K."/>
            <person name="Pang S."/>
            <person name="Trott D.J."/>
            <person name="Abraham S."/>
            <person name="Coombs G.W."/>
            <person name="Jordan D."/>
            <person name="McIntyre L."/>
            <person name="Davies M.R."/>
            <person name="Norris J."/>
        </authorList>
    </citation>
    <scope>NUCLEOTIDE SEQUENCE [LARGE SCALE GENOMIC DNA]</scope>
    <source>
        <strain evidence="1 2">F9</strain>
    </source>
</reference>
<dbReference type="EMBL" id="QKXQ01000055">
    <property type="protein sequence ID" value="REI00403.1"/>
    <property type="molecule type" value="Genomic_DNA"/>
</dbReference>
<dbReference type="SUPFAM" id="SSF53474">
    <property type="entry name" value="alpha/beta-Hydrolases"/>
    <property type="match status" value="1"/>
</dbReference>
<comment type="caution">
    <text evidence="1">The sequence shown here is derived from an EMBL/GenBank/DDBJ whole genome shotgun (WGS) entry which is preliminary data.</text>
</comment>
<dbReference type="Gene3D" id="3.40.50.1820">
    <property type="entry name" value="alpha/beta hydrolase"/>
    <property type="match status" value="1"/>
</dbReference>
<gene>
    <name evidence="1" type="ORF">DOS83_01385</name>
</gene>
<dbReference type="InterPro" id="IPR000801">
    <property type="entry name" value="Esterase-like"/>
</dbReference>
<dbReference type="Pfam" id="PF00756">
    <property type="entry name" value="Esterase"/>
    <property type="match status" value="1"/>
</dbReference>
<dbReference type="InterPro" id="IPR029058">
    <property type="entry name" value="AB_hydrolase_fold"/>
</dbReference>
<name>A0A3E0ISH5_9STAP</name>
<evidence type="ECO:0000313" key="2">
    <source>
        <dbReference type="Proteomes" id="UP000256562"/>
    </source>
</evidence>
<dbReference type="InterPro" id="IPR050583">
    <property type="entry name" value="Mycobacterial_A85_antigen"/>
</dbReference>
<accession>A0A3E0ISH5</accession>
<dbReference type="Proteomes" id="UP000256562">
    <property type="component" value="Unassembled WGS sequence"/>
</dbReference>
<dbReference type="OrthoDB" id="9803578at2"/>
<evidence type="ECO:0000313" key="1">
    <source>
        <dbReference type="EMBL" id="REI00403.1"/>
    </source>
</evidence>